<dbReference type="AlphaFoldDB" id="A0A0W0YLG5"/>
<dbReference type="PANTHER" id="PTHR39419:SF1">
    <property type="entry name" value="SLL0814 PROTEIN"/>
    <property type="match status" value="1"/>
</dbReference>
<feature type="transmembrane region" description="Helical" evidence="1">
    <location>
        <begin position="184"/>
        <end position="204"/>
    </location>
</feature>
<evidence type="ECO:0000313" key="3">
    <source>
        <dbReference type="Proteomes" id="UP000054600"/>
    </source>
</evidence>
<comment type="caution">
    <text evidence="2">The sequence shown here is derived from an EMBL/GenBank/DDBJ whole genome shotgun (WGS) entry which is preliminary data.</text>
</comment>
<name>A0A0W0YLG5_9GAMM</name>
<protein>
    <recommendedName>
        <fullName evidence="4">Carotene biosynthesis associated membrane protein</fullName>
    </recommendedName>
</protein>
<feature type="transmembrane region" description="Helical" evidence="1">
    <location>
        <begin position="39"/>
        <end position="55"/>
    </location>
</feature>
<dbReference type="EMBL" id="LNYW01000066">
    <property type="protein sequence ID" value="KTD57535.1"/>
    <property type="molecule type" value="Genomic_DNA"/>
</dbReference>
<dbReference type="Proteomes" id="UP000054600">
    <property type="component" value="Unassembled WGS sequence"/>
</dbReference>
<feature type="transmembrane region" description="Helical" evidence="1">
    <location>
        <begin position="252"/>
        <end position="273"/>
    </location>
</feature>
<dbReference type="OrthoDB" id="9811293at2"/>
<keyword evidence="3" id="KW-1185">Reference proteome</keyword>
<evidence type="ECO:0008006" key="4">
    <source>
        <dbReference type="Google" id="ProtNLM"/>
    </source>
</evidence>
<feature type="transmembrane region" description="Helical" evidence="1">
    <location>
        <begin position="224"/>
        <end position="246"/>
    </location>
</feature>
<dbReference type="eggNOG" id="COG2324">
    <property type="taxonomic scope" value="Bacteria"/>
</dbReference>
<keyword evidence="1" id="KW-1133">Transmembrane helix</keyword>
<feature type="transmembrane region" description="Helical" evidence="1">
    <location>
        <begin position="142"/>
        <end position="172"/>
    </location>
</feature>
<accession>A0A0W0YLG5</accession>
<dbReference type="InterPro" id="IPR007354">
    <property type="entry name" value="CruF-like"/>
</dbReference>
<dbReference type="Pfam" id="PF04240">
    <property type="entry name" value="Caroten_synth"/>
    <property type="match status" value="1"/>
</dbReference>
<dbReference type="STRING" id="1122169.Lsha_2376"/>
<feature type="transmembrane region" description="Helical" evidence="1">
    <location>
        <begin position="109"/>
        <end position="130"/>
    </location>
</feature>
<keyword evidence="1" id="KW-0472">Membrane</keyword>
<dbReference type="RefSeq" id="WP_018576105.1">
    <property type="nucleotide sequence ID" value="NZ_KB892382.1"/>
</dbReference>
<reference evidence="2 3" key="1">
    <citation type="submission" date="2015-11" db="EMBL/GenBank/DDBJ databases">
        <title>Genomic analysis of 38 Legionella species identifies large and diverse effector repertoires.</title>
        <authorList>
            <person name="Burstein D."/>
            <person name="Amaro F."/>
            <person name="Zusman T."/>
            <person name="Lifshitz Z."/>
            <person name="Cohen O."/>
            <person name="Gilbert J.A."/>
            <person name="Pupko T."/>
            <person name="Shuman H.A."/>
            <person name="Segal G."/>
        </authorList>
    </citation>
    <scope>NUCLEOTIDE SEQUENCE [LARGE SCALE GENOMIC DNA]</scope>
    <source>
        <strain evidence="2 3">ATCC 49655</strain>
    </source>
</reference>
<sequence>MKNDKAVLQGLNGVRWLIILIYLAITLLCAVWKTPFANQVAPVITVVAIFSAVWLHGTARYGTRNILIFFLITWLVSNFFEALSIRTGFPFGHYYYDKLIGPRLFDVPLIIMFAYFGTGYVSWILAHVLSGQYSKPLSGRNLFFVPFIAAFIMVMWDLCIDPLCSTLGALWVWRDKGEYFGVPLQNYFGWFLVVYIIYQLFALYCSKFDVISEGKRKLFSTRLFWLEAVAVYGIQGLTQIVQFAGAKEHLDVYGSMALVAVFTMLFVTLISFLRIQDDDRLV</sequence>
<feature type="transmembrane region" description="Helical" evidence="1">
    <location>
        <begin position="12"/>
        <end position="33"/>
    </location>
</feature>
<evidence type="ECO:0000313" key="2">
    <source>
        <dbReference type="EMBL" id="KTD57535.1"/>
    </source>
</evidence>
<dbReference type="PANTHER" id="PTHR39419">
    <property type="entry name" value="SLL0814 PROTEIN"/>
    <property type="match status" value="1"/>
</dbReference>
<dbReference type="PATRIC" id="fig|1122169.6.peg.2727"/>
<proteinExistence type="predicted"/>
<keyword evidence="1" id="KW-0812">Transmembrane</keyword>
<feature type="transmembrane region" description="Helical" evidence="1">
    <location>
        <begin position="67"/>
        <end position="89"/>
    </location>
</feature>
<evidence type="ECO:0000256" key="1">
    <source>
        <dbReference type="SAM" id="Phobius"/>
    </source>
</evidence>
<gene>
    <name evidence="2" type="ORF">Lsha_2376</name>
</gene>
<organism evidence="2 3">
    <name type="scientific">Legionella shakespearei DSM 23087</name>
    <dbReference type="NCBI Taxonomy" id="1122169"/>
    <lineage>
        <taxon>Bacteria</taxon>
        <taxon>Pseudomonadati</taxon>
        <taxon>Pseudomonadota</taxon>
        <taxon>Gammaproteobacteria</taxon>
        <taxon>Legionellales</taxon>
        <taxon>Legionellaceae</taxon>
        <taxon>Legionella</taxon>
    </lineage>
</organism>